<protein>
    <submittedName>
        <fullName evidence="3">Uncharacterized protein</fullName>
    </submittedName>
</protein>
<dbReference type="AlphaFoldDB" id="A0A1H1G9Y6"/>
<evidence type="ECO:0000313" key="3">
    <source>
        <dbReference type="EMBL" id="SDR10062.1"/>
    </source>
</evidence>
<feature type="compositionally biased region" description="Basic and acidic residues" evidence="1">
    <location>
        <begin position="242"/>
        <end position="254"/>
    </location>
</feature>
<evidence type="ECO:0000256" key="2">
    <source>
        <dbReference type="SAM" id="Phobius"/>
    </source>
</evidence>
<dbReference type="Proteomes" id="UP000199301">
    <property type="component" value="Unassembled WGS sequence"/>
</dbReference>
<evidence type="ECO:0000313" key="4">
    <source>
        <dbReference type="Proteomes" id="UP000199301"/>
    </source>
</evidence>
<evidence type="ECO:0000256" key="1">
    <source>
        <dbReference type="SAM" id="MobiDB-lite"/>
    </source>
</evidence>
<dbReference type="OrthoDB" id="5182673at2"/>
<proteinExistence type="predicted"/>
<keyword evidence="4" id="KW-1185">Reference proteome</keyword>
<feature type="compositionally biased region" description="Low complexity" evidence="1">
    <location>
        <begin position="162"/>
        <end position="179"/>
    </location>
</feature>
<dbReference type="RefSeq" id="WP_139186585.1">
    <property type="nucleotide sequence ID" value="NZ_FNKO01000002.1"/>
</dbReference>
<feature type="compositionally biased region" description="Basic and acidic residues" evidence="1">
    <location>
        <begin position="280"/>
        <end position="289"/>
    </location>
</feature>
<gene>
    <name evidence="3" type="ORF">SAMN04489718_3524</name>
</gene>
<dbReference type="EMBL" id="FNKO01000002">
    <property type="protein sequence ID" value="SDR10062.1"/>
    <property type="molecule type" value="Genomic_DNA"/>
</dbReference>
<sequence length="321" mass="32899">MTRFPDGRGHASVTALAFRVALLLGMLLAFWLAAQWWNADRADAASAFPGAEGRTPTAEETESDPLVEPIAIRSGDTAEQVAARISGTEAEKPPEPAAVDVDPIVKPLELAVDSPDAAEPVSASRDESTGGTPPEGCDSSRELAPDGESARKAAATLGSPGSPGTAGLATAGSTTSDGTRLQEQETERTATPDRDDGPRAAAVPAASEVQRDNGASLPSQGGPARTLETGPDTSGSTAALAAEEKSEQPPEHPRPTPLPAPVKAPSTAQVVQPNAGSGQRDVHALHPEPLRLPTLTEARSEQEHEGLRSGVKAAVPVTTPD</sequence>
<organism evidence="3 4">
    <name type="scientific">Actinopolyspora saharensis</name>
    <dbReference type="NCBI Taxonomy" id="995062"/>
    <lineage>
        <taxon>Bacteria</taxon>
        <taxon>Bacillati</taxon>
        <taxon>Actinomycetota</taxon>
        <taxon>Actinomycetes</taxon>
        <taxon>Actinopolysporales</taxon>
        <taxon>Actinopolysporaceae</taxon>
        <taxon>Actinopolyspora</taxon>
    </lineage>
</organism>
<reference evidence="4" key="1">
    <citation type="submission" date="2016-10" db="EMBL/GenBank/DDBJ databases">
        <authorList>
            <person name="Varghese N."/>
            <person name="Submissions S."/>
        </authorList>
    </citation>
    <scope>NUCLEOTIDE SEQUENCE [LARGE SCALE GENOMIC DNA]</scope>
    <source>
        <strain evidence="4">DSM 45459</strain>
    </source>
</reference>
<feature type="compositionally biased region" description="Polar residues" evidence="1">
    <location>
        <begin position="266"/>
        <end position="277"/>
    </location>
</feature>
<feature type="compositionally biased region" description="Basic and acidic residues" evidence="1">
    <location>
        <begin position="138"/>
        <end position="151"/>
    </location>
</feature>
<keyword evidence="2" id="KW-1133">Transmembrane helix</keyword>
<accession>A0A1H1G9Y6</accession>
<keyword evidence="2" id="KW-0812">Transmembrane</keyword>
<feature type="region of interest" description="Disordered" evidence="1">
    <location>
        <begin position="48"/>
        <end position="321"/>
    </location>
</feature>
<feature type="transmembrane region" description="Helical" evidence="2">
    <location>
        <begin position="12"/>
        <end position="37"/>
    </location>
</feature>
<name>A0A1H1G9Y6_9ACTN</name>
<keyword evidence="2" id="KW-0472">Membrane</keyword>
<feature type="compositionally biased region" description="Basic and acidic residues" evidence="1">
    <location>
        <begin position="298"/>
        <end position="307"/>
    </location>
</feature>
<feature type="compositionally biased region" description="Basic and acidic residues" evidence="1">
    <location>
        <begin position="180"/>
        <end position="198"/>
    </location>
</feature>